<feature type="compositionally biased region" description="Polar residues" evidence="1">
    <location>
        <begin position="155"/>
        <end position="166"/>
    </location>
</feature>
<dbReference type="PANTHER" id="PTHR39614:SF2">
    <property type="entry name" value="INTEGRAL MEMBRANE PROTEIN"/>
    <property type="match status" value="1"/>
</dbReference>
<dbReference type="EMBL" id="JAPDRK010000004">
    <property type="protein sequence ID" value="KAJ9613053.1"/>
    <property type="molecule type" value="Genomic_DNA"/>
</dbReference>
<dbReference type="AlphaFoldDB" id="A0AA39CMB5"/>
<keyword evidence="4" id="KW-1185">Reference proteome</keyword>
<gene>
    <name evidence="3" type="ORF">H2200_002994</name>
</gene>
<evidence type="ECO:0000313" key="4">
    <source>
        <dbReference type="Proteomes" id="UP001172673"/>
    </source>
</evidence>
<name>A0AA39CMB5_9EURO</name>
<feature type="region of interest" description="Disordered" evidence="1">
    <location>
        <begin position="137"/>
        <end position="181"/>
    </location>
</feature>
<dbReference type="PANTHER" id="PTHR39614">
    <property type="entry name" value="INTEGRAL MEMBRANE PROTEIN"/>
    <property type="match status" value="1"/>
</dbReference>
<evidence type="ECO:0000259" key="2">
    <source>
        <dbReference type="Pfam" id="PF20684"/>
    </source>
</evidence>
<protein>
    <recommendedName>
        <fullName evidence="2">Rhodopsin domain-containing protein</fullName>
    </recommendedName>
</protein>
<comment type="caution">
    <text evidence="3">The sequence shown here is derived from an EMBL/GenBank/DDBJ whole genome shotgun (WGS) entry which is preliminary data.</text>
</comment>
<dbReference type="Proteomes" id="UP001172673">
    <property type="component" value="Unassembled WGS sequence"/>
</dbReference>
<reference evidence="3" key="1">
    <citation type="submission" date="2022-10" db="EMBL/GenBank/DDBJ databases">
        <title>Culturing micro-colonial fungi from biological soil crusts in the Mojave desert and describing Neophaeococcomyces mojavensis, and introducing the new genera and species Taxawa tesnikishii.</title>
        <authorList>
            <person name="Kurbessoian T."/>
            <person name="Stajich J.E."/>
        </authorList>
    </citation>
    <scope>NUCLEOTIDE SEQUENCE</scope>
    <source>
        <strain evidence="3">TK_41</strain>
    </source>
</reference>
<dbReference type="Pfam" id="PF20684">
    <property type="entry name" value="Fung_rhodopsin"/>
    <property type="match status" value="1"/>
</dbReference>
<sequence>MALQCDFAHPWITLHQRCENVSLRWKVINALDIATEVMLLATAVFLVWSLQTSVTRKVTVVTGFACRLPIIIAIGFRLGTFDQAGLTTDPSLRETLFIVWTQTELNYSLISASNPSLLQFMRNLNTHFGGVTERENATYGSHKSSSHSFPMSILRSGNKTNASQNRSHTHTGENDDVNGYGISRAKAPALKNKGSVGSGDSQKYIIQKDISYTVEYE</sequence>
<proteinExistence type="predicted"/>
<accession>A0AA39CMB5</accession>
<dbReference type="InterPro" id="IPR049326">
    <property type="entry name" value="Rhodopsin_dom_fungi"/>
</dbReference>
<feature type="domain" description="Rhodopsin" evidence="2">
    <location>
        <begin position="11"/>
        <end position="122"/>
    </location>
</feature>
<evidence type="ECO:0000256" key="1">
    <source>
        <dbReference type="SAM" id="MobiDB-lite"/>
    </source>
</evidence>
<organism evidence="3 4">
    <name type="scientific">Cladophialophora chaetospira</name>
    <dbReference type="NCBI Taxonomy" id="386627"/>
    <lineage>
        <taxon>Eukaryota</taxon>
        <taxon>Fungi</taxon>
        <taxon>Dikarya</taxon>
        <taxon>Ascomycota</taxon>
        <taxon>Pezizomycotina</taxon>
        <taxon>Eurotiomycetes</taxon>
        <taxon>Chaetothyriomycetidae</taxon>
        <taxon>Chaetothyriales</taxon>
        <taxon>Herpotrichiellaceae</taxon>
        <taxon>Cladophialophora</taxon>
    </lineage>
</organism>
<evidence type="ECO:0000313" key="3">
    <source>
        <dbReference type="EMBL" id="KAJ9613053.1"/>
    </source>
</evidence>